<dbReference type="EMBL" id="HE978314">
    <property type="protein sequence ID" value="CCK68147.1"/>
    <property type="molecule type" value="Genomic_DNA"/>
</dbReference>
<evidence type="ECO:0000256" key="2">
    <source>
        <dbReference type="ARBA" id="ARBA00009252"/>
    </source>
</evidence>
<dbReference type="GO" id="GO:0090694">
    <property type="term" value="C:Scc2-Scc4 cohesin loading complex"/>
    <property type="evidence" value="ECO:0007669"/>
    <property type="project" value="TreeGrafter"/>
</dbReference>
<dbReference type="HOGENOM" id="CLU_259053_0_0_1"/>
<evidence type="ECO:0000256" key="4">
    <source>
        <dbReference type="ARBA" id="ARBA00023242"/>
    </source>
</evidence>
<comment type="similarity">
    <text evidence="2 6">Belongs to the SCC2/Nipped-B family.</text>
</comment>
<dbReference type="InterPro" id="IPR016024">
    <property type="entry name" value="ARM-type_fold"/>
</dbReference>
<dbReference type="GO" id="GO:0000785">
    <property type="term" value="C:chromatin"/>
    <property type="evidence" value="ECO:0007669"/>
    <property type="project" value="EnsemblFungi"/>
</dbReference>
<organism evidence="9 10">
    <name type="scientific">Huiozyma naganishii (strain ATCC MYA-139 / BCRC 22969 / CBS 8797 / KCTC 17520 / NBRC 10181 / NCYC 3082 / Yp74L-3)</name>
    <name type="common">Yeast</name>
    <name type="synonym">Kazachstania naganishii</name>
    <dbReference type="NCBI Taxonomy" id="1071383"/>
    <lineage>
        <taxon>Eukaryota</taxon>
        <taxon>Fungi</taxon>
        <taxon>Dikarya</taxon>
        <taxon>Ascomycota</taxon>
        <taxon>Saccharomycotina</taxon>
        <taxon>Saccharomycetes</taxon>
        <taxon>Saccharomycetales</taxon>
        <taxon>Saccharomycetaceae</taxon>
        <taxon>Huiozyma</taxon>
    </lineage>
</organism>
<dbReference type="GO" id="GO:0005729">
    <property type="term" value="C:2-micrometer circle DNA"/>
    <property type="evidence" value="ECO:0007669"/>
    <property type="project" value="EnsemblFungi"/>
</dbReference>
<evidence type="ECO:0000256" key="1">
    <source>
        <dbReference type="ARBA" id="ARBA00004123"/>
    </source>
</evidence>
<dbReference type="GO" id="GO:0070058">
    <property type="term" value="P:tRNA gene clustering"/>
    <property type="evidence" value="ECO:0007669"/>
    <property type="project" value="EnsemblFungi"/>
</dbReference>
<evidence type="ECO:0000256" key="3">
    <source>
        <dbReference type="ARBA" id="ARBA00022737"/>
    </source>
</evidence>
<dbReference type="GO" id="GO:0003682">
    <property type="term" value="F:chromatin binding"/>
    <property type="evidence" value="ECO:0007669"/>
    <property type="project" value="TreeGrafter"/>
</dbReference>
<evidence type="ECO:0000313" key="10">
    <source>
        <dbReference type="Proteomes" id="UP000006310"/>
    </source>
</evidence>
<dbReference type="PANTHER" id="PTHR21704:SF18">
    <property type="entry name" value="NIPPED-B-LIKE PROTEIN"/>
    <property type="match status" value="1"/>
</dbReference>
<feature type="domain" description="Sister chromatid cohesion C-terminal" evidence="8">
    <location>
        <begin position="1202"/>
        <end position="1381"/>
    </location>
</feature>
<dbReference type="GO" id="GO:0071168">
    <property type="term" value="P:protein localization to chromatin"/>
    <property type="evidence" value="ECO:0007669"/>
    <property type="project" value="EnsemblFungi"/>
</dbReference>
<gene>
    <name evidence="9" type="primary">KNAG0A04770</name>
    <name evidence="9" type="ordered locus">KNAG_0A04770</name>
</gene>
<dbReference type="GO" id="GO:0034087">
    <property type="term" value="P:establishment of mitotic sister chromatid cohesion"/>
    <property type="evidence" value="ECO:0007669"/>
    <property type="project" value="EnsemblFungi"/>
</dbReference>
<dbReference type="InterPro" id="IPR033031">
    <property type="entry name" value="Scc2/Nipped-B"/>
</dbReference>
<dbReference type="InterPro" id="IPR026003">
    <property type="entry name" value="Cohesin_HEAT"/>
</dbReference>
<evidence type="ECO:0000259" key="8">
    <source>
        <dbReference type="Pfam" id="PF12830"/>
    </source>
</evidence>
<dbReference type="GeneID" id="34523782"/>
<dbReference type="GO" id="GO:0000972">
    <property type="term" value="P:transcription-dependent tethering of RNA polymerase II gene DNA at nuclear periphery"/>
    <property type="evidence" value="ECO:0007669"/>
    <property type="project" value="EnsemblFungi"/>
</dbReference>
<comment type="subcellular location">
    <subcellularLocation>
        <location evidence="1 6">Nucleus</location>
    </subcellularLocation>
</comment>
<dbReference type="OrthoDB" id="418242at2759"/>
<dbReference type="GO" id="GO:0007076">
    <property type="term" value="P:mitotic chromosome condensation"/>
    <property type="evidence" value="ECO:0007669"/>
    <property type="project" value="EnsemblFungi"/>
</dbReference>
<dbReference type="KEGG" id="kng:KNAG_0A04770"/>
<dbReference type="GO" id="GO:1990414">
    <property type="term" value="P:replication-born double-strand break repair via sister chromatid exchange"/>
    <property type="evidence" value="ECO:0007669"/>
    <property type="project" value="EnsemblFungi"/>
</dbReference>
<evidence type="ECO:0000313" key="9">
    <source>
        <dbReference type="EMBL" id="CCK68147.1"/>
    </source>
</evidence>
<dbReference type="Pfam" id="PF12830">
    <property type="entry name" value="Nipped-B_C"/>
    <property type="match status" value="1"/>
</dbReference>
<evidence type="ECO:0000256" key="5">
    <source>
        <dbReference type="ARBA" id="ARBA00023306"/>
    </source>
</evidence>
<dbReference type="eggNOG" id="KOG1020">
    <property type="taxonomic scope" value="Eukaryota"/>
</dbReference>
<proteinExistence type="inferred from homology"/>
<dbReference type="GO" id="GO:0005829">
    <property type="term" value="C:cytosol"/>
    <property type="evidence" value="ECO:0007669"/>
    <property type="project" value="EnsemblFungi"/>
</dbReference>
<name>J7RTR3_HUIN7</name>
<dbReference type="GO" id="GO:0043565">
    <property type="term" value="F:sequence-specific DNA binding"/>
    <property type="evidence" value="ECO:0007669"/>
    <property type="project" value="EnsemblFungi"/>
</dbReference>
<reference evidence="9 10" key="1">
    <citation type="journal article" date="2011" name="Proc. Natl. Acad. Sci. U.S.A.">
        <title>Evolutionary erosion of yeast sex chromosomes by mating-type switching accidents.</title>
        <authorList>
            <person name="Gordon J.L."/>
            <person name="Armisen D."/>
            <person name="Proux-Wera E."/>
            <person name="Oheigeartaigh S.S."/>
            <person name="Byrne K.P."/>
            <person name="Wolfe K.H."/>
        </authorList>
    </citation>
    <scope>NUCLEOTIDE SEQUENCE [LARGE SCALE GENOMIC DNA]</scope>
    <source>
        <strain evidence="10">ATCC MYA-139 / BCRC 22969 / CBS 8797 / CCRC 22969 / KCTC 17520 / NBRC 10181 / NCYC 3082</strain>
    </source>
</reference>
<dbReference type="Proteomes" id="UP000006310">
    <property type="component" value="Chromosome 1"/>
</dbReference>
<feature type="compositionally biased region" description="Low complexity" evidence="7">
    <location>
        <begin position="153"/>
        <end position="164"/>
    </location>
</feature>
<dbReference type="CDD" id="cd23958">
    <property type="entry name" value="SCC2"/>
    <property type="match status" value="1"/>
</dbReference>
<evidence type="ECO:0000256" key="6">
    <source>
        <dbReference type="RuleBase" id="RU364107"/>
    </source>
</evidence>
<dbReference type="GO" id="GO:0070550">
    <property type="term" value="P:rDNA chromatin condensation"/>
    <property type="evidence" value="ECO:0007669"/>
    <property type="project" value="EnsemblFungi"/>
</dbReference>
<accession>J7RTR3</accession>
<dbReference type="Pfam" id="PF12765">
    <property type="entry name" value="Cohesin_HEAT"/>
    <property type="match status" value="1"/>
</dbReference>
<keyword evidence="10" id="KW-1185">Reference proteome</keyword>
<keyword evidence="3 6" id="KW-0677">Repeat</keyword>
<dbReference type="PANTHER" id="PTHR21704">
    <property type="entry name" value="NIPPED-B-LIKE PROTEIN DELANGIN SCC2-RELATED"/>
    <property type="match status" value="1"/>
</dbReference>
<reference evidence="10" key="2">
    <citation type="submission" date="2012-08" db="EMBL/GenBank/DDBJ databases">
        <title>Genome sequence of Kazachstania naganishii.</title>
        <authorList>
            <person name="Gordon J.L."/>
            <person name="Armisen D."/>
            <person name="Proux-Wera E."/>
            <person name="OhEigeartaigh S.S."/>
            <person name="Byrne K.P."/>
            <person name="Wolfe K.H."/>
        </authorList>
    </citation>
    <scope>NUCLEOTIDE SEQUENCE [LARGE SCALE GENOMIC DNA]</scope>
    <source>
        <strain evidence="10">ATCC MYA-139 / BCRC 22969 / CBS 8797 / CCRC 22969 / KCTC 17520 / NBRC 10181 / NCYC 3082</strain>
    </source>
</reference>
<feature type="region of interest" description="Disordered" evidence="7">
    <location>
        <begin position="142"/>
        <end position="171"/>
    </location>
</feature>
<dbReference type="OMA" id="FNSRHVL"/>
<dbReference type="RefSeq" id="XP_022462393.1">
    <property type="nucleotide sequence ID" value="XM_022609074.1"/>
</dbReference>
<dbReference type="GO" id="GO:0010468">
    <property type="term" value="P:regulation of gene expression"/>
    <property type="evidence" value="ECO:0007669"/>
    <property type="project" value="EnsemblFungi"/>
</dbReference>
<dbReference type="GO" id="GO:0061775">
    <property type="term" value="F:cohesin loader activity"/>
    <property type="evidence" value="ECO:0007669"/>
    <property type="project" value="InterPro"/>
</dbReference>
<sequence length="1489" mass="170749">MSNYPGEHDNIPKRILDSLQGQPLNHLVPKCGLTSLLSSSVSLSLVTPNTSLALDPENNLNKSPKKLDDHHLRSFYASDSHDLDDHLQLSFKRPKNLGSRADNDDFADKIQEKLSPLAKRCINIADPSVKSSHIITELRETRHQRKRKMEEMSNTSLDLSNSTNETHKVTKVSTGVQMSQLTLGKQYLNDLDTILRELSEQDQDNIEHWYTVEQRQIVSVTEAVLQRLQITIKNILSIAAIWKEVPLSHLTRILDLMAENIVLSKQYIDNISDFEMLKRIAHASVFIIFSVFLLNRDSKEIYLERYILEPFTFLTEFFEDMKTSDPSPEMMKTDMQLLHHSIQLFPAYIRHQPYLDVRLLTKLIYLFTDIIMSSNIDISMDPTLHHTWENIKAISSDVLISIFDKIPAQRMFIIDEMLANIDKLPTRRLQKKLQKVSNDIYATHFTTTLILMLEHINCYSELAKVGDPNRTVLGSIRAEQIKQKEEVQSFLEHINNTLFGRFLENTTQYRHMLENYIQDLIGLVVLPTWPLSVGLLTSLWKKLFSILSPQSAKPAAVEAICLQLLGSIGAVIFEIKSQTRPNEDNNLIKLCNYPDFIPQFMESFERCVSFTITNMPVQEVTKYLRSAEFFYLSELQNAISDSDEKDDIISRSMDSFFAKIDMTGSITLENLKLQDITQDYYSILHSSELISFYEPFLNLVLSVLQKNKIKLRSTAIKCLSMLASKNESVLSSPLVKLTIVEQLGNSSAASVKDAILDLVSIGSSYIMYYKEINVNYDDDSLLVRRHILKINEMIYDETDDRSIKSFVASRILLKNEDEEDAIIDSSRQALSKRWIFALSDETSVGAKKQTMARNIIKIMSDVILMDGKCNEVFQWYLNFYLLNKDLHIDADYKTITENLNFLTDELVQIIIEVQSNDSSSKNLMQERHHYLTLLTIFADSVLSFISKDHISGLYPYMVSDDKSDLQYYILHVFNKTLQKVSNFKPNFLYDVETTLLSRLPKMNARELDEAIPLAWSVASQKKDKVRIAKACSSCLLHLNPYLAKATKECESFKTDSKLQRLIYLASGFARFCNFDSNIDNLTFIHDGESLHEYVAKCLLVLSRTNIAHVIRRISIKNLTKLCGNHPKLFNSKHILKLLDEEFEGSHLDIKLVILESLYDFFMVEEQKSVRQTGIGASISSSSKLKKKILKYKKSDSINDGICSALVTRFLNHILNICRLPDFKSSLIGIRLMNLILKCNYVNPSHCIPTVIALLSSPEHYIRNIAKGTLDELAEKHETLVLNGVSKGIQMAIEYTKGLDAMTYYRNDFFLQSLQDVIATDKKRSASFFRYLDKIITGLMTNVIEVESSSKQLVSILFISSNLVNVSFNSQYEFFRLTKTIDFTAEQLRDSILDVLRETDEARWYLDNLRKAIVIQQVIEKLESYLLAVFGFRNENVHSNMAENAELKGKAMPMKKNIKAQFVQIIAEIISAANQSSIFNDYLKRQQYVD</sequence>
<protein>
    <recommendedName>
        <fullName evidence="6">Sister chromatid cohesion protein</fullName>
    </recommendedName>
</protein>
<dbReference type="GO" id="GO:0071169">
    <property type="term" value="P:establishment of protein localization to chromatin"/>
    <property type="evidence" value="ECO:0007669"/>
    <property type="project" value="EnsemblFungi"/>
</dbReference>
<keyword evidence="5 6" id="KW-0131">Cell cycle</keyword>
<dbReference type="SUPFAM" id="SSF48371">
    <property type="entry name" value="ARM repeat"/>
    <property type="match status" value="1"/>
</dbReference>
<dbReference type="InterPro" id="IPR024986">
    <property type="entry name" value="Nipped-B_C"/>
</dbReference>
<dbReference type="GO" id="GO:0140588">
    <property type="term" value="P:chromatin looping"/>
    <property type="evidence" value="ECO:0007669"/>
    <property type="project" value="InterPro"/>
</dbReference>
<evidence type="ECO:0000256" key="7">
    <source>
        <dbReference type="SAM" id="MobiDB-lite"/>
    </source>
</evidence>
<dbReference type="STRING" id="1071383.J7RTR3"/>
<dbReference type="GO" id="GO:0043515">
    <property type="term" value="F:kinetochore binding"/>
    <property type="evidence" value="ECO:0007669"/>
    <property type="project" value="EnsemblFungi"/>
</dbReference>
<keyword evidence="4 6" id="KW-0539">Nucleus</keyword>